<evidence type="ECO:0000256" key="2">
    <source>
        <dbReference type="ARBA" id="ARBA00022618"/>
    </source>
</evidence>
<accession>A0ABT8BAH8</accession>
<evidence type="ECO:0000256" key="4">
    <source>
        <dbReference type="ARBA" id="ARBA00022984"/>
    </source>
</evidence>
<keyword evidence="2 7" id="KW-0132">Cell division</keyword>
<feature type="binding site" evidence="7">
    <location>
        <begin position="155"/>
        <end position="156"/>
    </location>
    <ligand>
        <name>UDP-N-acetyl-alpha-D-muramoyl-L-alanyl-D-glutamate</name>
        <dbReference type="ChEBI" id="CHEBI:83900"/>
    </ligand>
</feature>
<keyword evidence="7" id="KW-0547">Nucleotide-binding</keyword>
<comment type="pathway">
    <text evidence="7 8">Cell wall biogenesis; peptidoglycan biosynthesis.</text>
</comment>
<dbReference type="InterPro" id="IPR035911">
    <property type="entry name" value="MurE/MurF_N"/>
</dbReference>
<dbReference type="EMBL" id="JAUFPU010000018">
    <property type="protein sequence ID" value="MDN3578750.1"/>
    <property type="molecule type" value="Genomic_DNA"/>
</dbReference>
<dbReference type="NCBIfam" id="TIGR01085">
    <property type="entry name" value="murE"/>
    <property type="match status" value="1"/>
</dbReference>
<keyword evidence="7" id="KW-0963">Cytoplasm</keyword>
<evidence type="ECO:0000256" key="3">
    <source>
        <dbReference type="ARBA" id="ARBA00022960"/>
    </source>
</evidence>
<dbReference type="Proteomes" id="UP001180081">
    <property type="component" value="Unassembled WGS sequence"/>
</dbReference>
<keyword evidence="5 7" id="KW-0131">Cell cycle</keyword>
<dbReference type="Pfam" id="PF02875">
    <property type="entry name" value="Mur_ligase_C"/>
    <property type="match status" value="1"/>
</dbReference>
<keyword evidence="4 7" id="KW-0573">Peptidoglycan synthesis</keyword>
<dbReference type="Pfam" id="PF08245">
    <property type="entry name" value="Mur_ligase_M"/>
    <property type="match status" value="1"/>
</dbReference>
<feature type="binding site" evidence="7">
    <location>
        <position position="465"/>
    </location>
    <ligand>
        <name>meso-2,6-diaminopimelate</name>
        <dbReference type="ChEBI" id="CHEBI:57791"/>
    </ligand>
</feature>
<dbReference type="RefSeq" id="WP_290334076.1">
    <property type="nucleotide sequence ID" value="NZ_JAUFPU010000018.1"/>
</dbReference>
<keyword evidence="7" id="KW-0460">Magnesium</keyword>
<dbReference type="Gene3D" id="3.90.190.20">
    <property type="entry name" value="Mur ligase, C-terminal domain"/>
    <property type="match status" value="1"/>
</dbReference>
<evidence type="ECO:0000259" key="11">
    <source>
        <dbReference type="Pfam" id="PF08245"/>
    </source>
</evidence>
<comment type="caution">
    <text evidence="12">The sequence shown here is derived from an EMBL/GenBank/DDBJ whole genome shotgun (WGS) entry which is preliminary data.</text>
</comment>
<comment type="function">
    <text evidence="7">Catalyzes the addition of meso-diaminopimelic acid to the nucleotide precursor UDP-N-acetylmuramoyl-L-alanyl-D-glutamate (UMAG) in the biosynthesis of bacterial cell-wall peptidoglycan.</text>
</comment>
<name>A0ABT8BAH8_9NEIS</name>
<dbReference type="SUPFAM" id="SSF63418">
    <property type="entry name" value="MurE/MurF N-terminal domain"/>
    <property type="match status" value="1"/>
</dbReference>
<evidence type="ECO:0000313" key="13">
    <source>
        <dbReference type="Proteomes" id="UP001180081"/>
    </source>
</evidence>
<dbReference type="InterPro" id="IPR005761">
    <property type="entry name" value="UDP-N-AcMur-Glu-dNH2Pim_ligase"/>
</dbReference>
<keyword evidence="7 12" id="KW-0436">Ligase</keyword>
<feature type="binding site" evidence="7">
    <location>
        <begin position="113"/>
        <end position="119"/>
    </location>
    <ligand>
        <name>ATP</name>
        <dbReference type="ChEBI" id="CHEBI:30616"/>
    </ligand>
</feature>
<feature type="binding site" evidence="7">
    <location>
        <position position="29"/>
    </location>
    <ligand>
        <name>UDP-N-acetyl-alpha-D-muramoyl-L-alanyl-D-glutamate</name>
        <dbReference type="ChEBI" id="CHEBI:83900"/>
    </ligand>
</feature>
<feature type="domain" description="Mur ligase N-terminal catalytic" evidence="9">
    <location>
        <begin position="26"/>
        <end position="69"/>
    </location>
</feature>
<dbReference type="InterPro" id="IPR004101">
    <property type="entry name" value="Mur_ligase_C"/>
</dbReference>
<keyword evidence="6 7" id="KW-0961">Cell wall biogenesis/degradation</keyword>
<comment type="catalytic activity">
    <reaction evidence="7">
        <text>UDP-N-acetyl-alpha-D-muramoyl-L-alanyl-D-glutamate + meso-2,6-diaminopimelate + ATP = UDP-N-acetyl-alpha-D-muramoyl-L-alanyl-gamma-D-glutamyl-meso-2,6-diaminopimelate + ADP + phosphate + H(+)</text>
        <dbReference type="Rhea" id="RHEA:23676"/>
        <dbReference type="ChEBI" id="CHEBI:15378"/>
        <dbReference type="ChEBI" id="CHEBI:30616"/>
        <dbReference type="ChEBI" id="CHEBI:43474"/>
        <dbReference type="ChEBI" id="CHEBI:57791"/>
        <dbReference type="ChEBI" id="CHEBI:83900"/>
        <dbReference type="ChEBI" id="CHEBI:83905"/>
        <dbReference type="ChEBI" id="CHEBI:456216"/>
        <dbReference type="EC" id="6.3.2.13"/>
    </reaction>
</comment>
<keyword evidence="13" id="KW-1185">Reference proteome</keyword>
<protein>
    <recommendedName>
        <fullName evidence="7">UDP-N-acetylmuramoyl-L-alanyl-D-glutamate--2,6-diaminopimelate ligase</fullName>
        <ecNumber evidence="7">6.3.2.13</ecNumber>
    </recommendedName>
    <alternativeName>
        <fullName evidence="7">Meso-A2pm-adding enzyme</fullName>
    </alternativeName>
    <alternativeName>
        <fullName evidence="7">Meso-diaminopimelate-adding enzyme</fullName>
    </alternativeName>
    <alternativeName>
        <fullName evidence="7">UDP-MurNAc-L-Ala-D-Glu:meso-diaminopimelate ligase</fullName>
    </alternativeName>
    <alternativeName>
        <fullName evidence="7">UDP-MurNAc-tripeptide synthetase</fullName>
    </alternativeName>
    <alternativeName>
        <fullName evidence="7">UDP-N-acetylmuramyl-tripeptide synthetase</fullName>
    </alternativeName>
</protein>
<evidence type="ECO:0000313" key="12">
    <source>
        <dbReference type="EMBL" id="MDN3578750.1"/>
    </source>
</evidence>
<dbReference type="HAMAP" id="MF_00208">
    <property type="entry name" value="MurE"/>
    <property type="match status" value="1"/>
</dbReference>
<comment type="subcellular location">
    <subcellularLocation>
        <location evidence="7 8">Cytoplasm</location>
    </subcellularLocation>
</comment>
<dbReference type="SUPFAM" id="SSF53244">
    <property type="entry name" value="MurD-like peptide ligases, peptide-binding domain"/>
    <property type="match status" value="1"/>
</dbReference>
<dbReference type="InterPro" id="IPR036565">
    <property type="entry name" value="Mur-like_cat_sf"/>
</dbReference>
<dbReference type="GO" id="GO:0008765">
    <property type="term" value="F:UDP-N-acetylmuramoylalanyl-D-glutamate-2,6-diaminopimelate ligase activity"/>
    <property type="evidence" value="ECO:0007669"/>
    <property type="project" value="UniProtKB-EC"/>
</dbReference>
<feature type="binding site" evidence="7">
    <location>
        <position position="182"/>
    </location>
    <ligand>
        <name>UDP-N-acetyl-alpha-D-muramoyl-L-alanyl-D-glutamate</name>
        <dbReference type="ChEBI" id="CHEBI:83900"/>
    </ligand>
</feature>
<feature type="domain" description="Mur ligase C-terminal" evidence="10">
    <location>
        <begin position="332"/>
        <end position="467"/>
    </location>
</feature>
<dbReference type="NCBIfam" id="NF001124">
    <property type="entry name" value="PRK00139.1-2"/>
    <property type="match status" value="1"/>
</dbReference>
<organism evidence="12 13">
    <name type="scientific">Chitinimonas viridis</name>
    <dbReference type="NCBI Taxonomy" id="664880"/>
    <lineage>
        <taxon>Bacteria</taxon>
        <taxon>Pseudomonadati</taxon>
        <taxon>Pseudomonadota</taxon>
        <taxon>Betaproteobacteria</taxon>
        <taxon>Neisseriales</taxon>
        <taxon>Chitinibacteraceae</taxon>
        <taxon>Chitinimonas</taxon>
    </lineage>
</organism>
<feature type="short sequence motif" description="Meso-diaminopimelate recognition motif" evidence="7">
    <location>
        <begin position="407"/>
        <end position="410"/>
    </location>
</feature>
<comment type="caution">
    <text evidence="7">Lacks conserved residue(s) required for the propagation of feature annotation.</text>
</comment>
<evidence type="ECO:0000256" key="8">
    <source>
        <dbReference type="RuleBase" id="RU004135"/>
    </source>
</evidence>
<evidence type="ECO:0000256" key="5">
    <source>
        <dbReference type="ARBA" id="ARBA00023306"/>
    </source>
</evidence>
<evidence type="ECO:0000256" key="1">
    <source>
        <dbReference type="ARBA" id="ARBA00005898"/>
    </source>
</evidence>
<dbReference type="SUPFAM" id="SSF53623">
    <property type="entry name" value="MurD-like peptide ligases, catalytic domain"/>
    <property type="match status" value="1"/>
</dbReference>
<evidence type="ECO:0000256" key="6">
    <source>
        <dbReference type="ARBA" id="ARBA00023316"/>
    </source>
</evidence>
<dbReference type="Gene3D" id="3.40.1390.10">
    <property type="entry name" value="MurE/MurF, N-terminal domain"/>
    <property type="match status" value="1"/>
</dbReference>
<dbReference type="PANTHER" id="PTHR23135">
    <property type="entry name" value="MUR LIGASE FAMILY MEMBER"/>
    <property type="match status" value="1"/>
</dbReference>
<keyword evidence="7" id="KW-0067">ATP-binding</keyword>
<reference evidence="12" key="1">
    <citation type="journal article" date="2014" name="Int. J. Syst. Evol. Microbiol.">
        <title>Complete genome of a new Firmicutes species belonging to the dominant human colonic microbiota ('Ruminococcus bicirculans') reveals two chromosomes and a selective capacity to utilize plant glucans.</title>
        <authorList>
            <consortium name="NISC Comparative Sequencing Program"/>
            <person name="Wegmann U."/>
            <person name="Louis P."/>
            <person name="Goesmann A."/>
            <person name="Henrissat B."/>
            <person name="Duncan S.H."/>
            <person name="Flint H.J."/>
        </authorList>
    </citation>
    <scope>NUCLEOTIDE SEQUENCE</scope>
    <source>
        <strain evidence="12">CECT 7703</strain>
    </source>
</reference>
<proteinExistence type="inferred from homology"/>
<dbReference type="InterPro" id="IPR036615">
    <property type="entry name" value="Mur_ligase_C_dom_sf"/>
</dbReference>
<feature type="binding site" evidence="7">
    <location>
        <position position="188"/>
    </location>
    <ligand>
        <name>UDP-N-acetyl-alpha-D-muramoyl-L-alanyl-D-glutamate</name>
        <dbReference type="ChEBI" id="CHEBI:83900"/>
    </ligand>
</feature>
<comment type="similarity">
    <text evidence="1 7">Belongs to the MurCDEF family. MurE subfamily.</text>
</comment>
<feature type="modified residue" description="N6-carboxylysine" evidence="7">
    <location>
        <position position="222"/>
    </location>
</feature>
<feature type="binding site" evidence="7">
    <location>
        <begin position="407"/>
        <end position="410"/>
    </location>
    <ligand>
        <name>meso-2,6-diaminopimelate</name>
        <dbReference type="ChEBI" id="CHEBI:57791"/>
    </ligand>
</feature>
<feature type="binding site" evidence="7">
    <location>
        <position position="383"/>
    </location>
    <ligand>
        <name>meso-2,6-diaminopimelate</name>
        <dbReference type="ChEBI" id="CHEBI:57791"/>
    </ligand>
</feature>
<reference evidence="12" key="2">
    <citation type="submission" date="2023-06" db="EMBL/GenBank/DDBJ databases">
        <authorList>
            <person name="Lucena T."/>
            <person name="Sun Q."/>
        </authorList>
    </citation>
    <scope>NUCLEOTIDE SEQUENCE</scope>
    <source>
        <strain evidence="12">CECT 7703</strain>
    </source>
</reference>
<evidence type="ECO:0000259" key="9">
    <source>
        <dbReference type="Pfam" id="PF01225"/>
    </source>
</evidence>
<dbReference type="Gene3D" id="3.40.1190.10">
    <property type="entry name" value="Mur-like, catalytic domain"/>
    <property type="match status" value="1"/>
</dbReference>
<sequence length="498" mass="53199">MKPGTWLLPSPDWAAIDAIAAGRRVLADSRQIQPGDVFLAYKGEYSDGRDHIANAISAGAACILWEAEDYAWRTEWAAVPNLAIPRLRELAGIVAAHLLGNPSQALHCVGVTGTNGKTSCAHWLAQAYTLLGEKAALIGTVGYGFLPQLEEASHTTPDAVRLQNLIARYRSEGASHLAMEVSSHGLEQARAHGVAFHTAVFTNLTRDHLDYHGSMAAYGASKQRLFEWEGLRAAVINADDSFGAQLLAQLPAGLGLSYGLNAGDIRADTVETSLAGLRLEVATPWGRTEINSPLVGRFNAYNLLACLGVLLSSGVALADAAAVLGRIESAKGRMQRLGGGDRPLVVVDYAHTPDALEKALSTLREIMPGKRRLYCVFGCGGDRDRGKRPEMARIACTLANTVIITNDNPRTEDPKQIIHDILEGVDGASAKNPHFGDYSVQRDRAAAIAAAIELAEPGDVVLIAGKGHEEYQDANGVKAPFSDEQQARAALAAWKPLK</sequence>
<gene>
    <name evidence="7" type="primary">murE</name>
    <name evidence="12" type="ORF">QWZ03_18445</name>
</gene>
<comment type="cofactor">
    <cofactor evidence="7">
        <name>Mg(2+)</name>
        <dbReference type="ChEBI" id="CHEBI:18420"/>
    </cofactor>
</comment>
<evidence type="ECO:0000259" key="10">
    <source>
        <dbReference type="Pfam" id="PF02875"/>
    </source>
</evidence>
<comment type="PTM">
    <text evidence="7">Carboxylation is probably crucial for Mg(2+) binding and, consequently, for the gamma-phosphate positioning of ATP.</text>
</comment>
<feature type="binding site" evidence="7">
    <location>
        <position position="469"/>
    </location>
    <ligand>
        <name>meso-2,6-diaminopimelate</name>
        <dbReference type="ChEBI" id="CHEBI:57791"/>
    </ligand>
</feature>
<dbReference type="InterPro" id="IPR000713">
    <property type="entry name" value="Mur_ligase_N"/>
</dbReference>
<dbReference type="PANTHER" id="PTHR23135:SF4">
    <property type="entry name" value="UDP-N-ACETYLMURAMOYL-L-ALANYL-D-GLUTAMATE--2,6-DIAMINOPIMELATE LIGASE MURE HOMOLOG, CHLOROPLASTIC"/>
    <property type="match status" value="1"/>
</dbReference>
<dbReference type="EC" id="6.3.2.13" evidence="7"/>
<keyword evidence="3 7" id="KW-0133">Cell shape</keyword>
<dbReference type="NCBIfam" id="NF001126">
    <property type="entry name" value="PRK00139.1-4"/>
    <property type="match status" value="1"/>
</dbReference>
<feature type="binding site" evidence="7">
    <location>
        <position position="190"/>
    </location>
    <ligand>
        <name>UDP-N-acetyl-alpha-D-muramoyl-L-alanyl-D-glutamate</name>
        <dbReference type="ChEBI" id="CHEBI:83900"/>
    </ligand>
</feature>
<feature type="domain" description="Mur ligase central" evidence="11">
    <location>
        <begin position="111"/>
        <end position="309"/>
    </location>
</feature>
<dbReference type="InterPro" id="IPR013221">
    <property type="entry name" value="Mur_ligase_cen"/>
</dbReference>
<dbReference type="Pfam" id="PF01225">
    <property type="entry name" value="Mur_ligase"/>
    <property type="match status" value="1"/>
</dbReference>
<evidence type="ECO:0000256" key="7">
    <source>
        <dbReference type="HAMAP-Rule" id="MF_00208"/>
    </source>
</evidence>